<keyword evidence="1" id="KW-1133">Transmembrane helix</keyword>
<dbReference type="Proteomes" id="UP000515789">
    <property type="component" value="Chromosome"/>
</dbReference>
<keyword evidence="1" id="KW-0812">Transmembrane</keyword>
<dbReference type="GeneID" id="75053841"/>
<evidence type="ECO:0000313" key="3">
    <source>
        <dbReference type="Proteomes" id="UP000515789"/>
    </source>
</evidence>
<accession>A0A7G5N1D9</accession>
<proteinExistence type="predicted"/>
<dbReference type="RefSeq" id="WP_018596626.1">
    <property type="nucleotide sequence ID" value="NZ_CABLBP010000031.1"/>
</dbReference>
<keyword evidence="1" id="KW-0472">Membrane</keyword>
<dbReference type="EMBL" id="CP039126">
    <property type="protein sequence ID" value="QMW80682.1"/>
    <property type="molecule type" value="Genomic_DNA"/>
</dbReference>
<evidence type="ECO:0000256" key="1">
    <source>
        <dbReference type="SAM" id="Phobius"/>
    </source>
</evidence>
<feature type="transmembrane region" description="Helical" evidence="1">
    <location>
        <begin position="12"/>
        <end position="34"/>
    </location>
</feature>
<reference evidence="2 3" key="1">
    <citation type="submission" date="2019-04" db="EMBL/GenBank/DDBJ databases">
        <authorList>
            <person name="Schori C."/>
            <person name="Ahrens C."/>
        </authorList>
    </citation>
    <scope>NUCLEOTIDE SEQUENCE [LARGE SCALE GENOMIC DNA]</scope>
    <source>
        <strain evidence="2 3">DSM 2950</strain>
    </source>
</reference>
<organism evidence="2 3">
    <name type="scientific">Blautia producta</name>
    <dbReference type="NCBI Taxonomy" id="33035"/>
    <lineage>
        <taxon>Bacteria</taxon>
        <taxon>Bacillati</taxon>
        <taxon>Bacillota</taxon>
        <taxon>Clostridia</taxon>
        <taxon>Lachnospirales</taxon>
        <taxon>Lachnospiraceae</taxon>
        <taxon>Blautia</taxon>
    </lineage>
</organism>
<dbReference type="NCBIfam" id="NF043066">
    <property type="entry name" value="ETEC_3214_dom"/>
    <property type="match status" value="1"/>
</dbReference>
<sequence>MKGKRLKEFNEKYGKFLSGTLIGIIIMVISPIIVDNVYDKYVEKKEKDKIYEEMRIGNNKASIEDVVGFSKYIHVDEESGIGESIYTPSGFCYRCYYKDNQLIAYFVTVMDFEHNAICKFPDRYLEIVNNKKLGEFSYYEVNGKPNLVTSYVTNGIGRTLYCEEYYYNAIGNYRTFYFMDIDYGIVNTEYTNDESKIYDDEISSDNLQQYNYDIVLARDRKNSFPNTYGICIPTYSDIVKDMIMYYGEFDFDREQL</sequence>
<dbReference type="AlphaFoldDB" id="A0A7G5N1D9"/>
<dbReference type="InterPro" id="IPR050010">
    <property type="entry name" value="ETEC_3214_dom"/>
</dbReference>
<name>A0A7G5N1D9_9FIRM</name>
<gene>
    <name evidence="2" type="ORF">E5259_25595</name>
</gene>
<protein>
    <submittedName>
        <fullName evidence="2">Uncharacterized protein</fullName>
    </submittedName>
</protein>
<evidence type="ECO:0000313" key="2">
    <source>
        <dbReference type="EMBL" id="QMW80682.1"/>
    </source>
</evidence>